<feature type="domain" description="DeoxyPurine in DNA protein A" evidence="2">
    <location>
        <begin position="2"/>
        <end position="243"/>
    </location>
</feature>
<dbReference type="Proteomes" id="UP000215563">
    <property type="component" value="Unassembled WGS sequence"/>
</dbReference>
<gene>
    <name evidence="3" type="ORF">CFP75_23775</name>
</gene>
<dbReference type="EMBL" id="NMQU01000074">
    <property type="protein sequence ID" value="OXM47506.1"/>
    <property type="molecule type" value="Genomic_DNA"/>
</dbReference>
<dbReference type="Pfam" id="PF23859">
    <property type="entry name" value="DpdA"/>
    <property type="match status" value="1"/>
</dbReference>
<dbReference type="AlphaFoldDB" id="A0A229RLH0"/>
<evidence type="ECO:0000256" key="1">
    <source>
        <dbReference type="SAM" id="MobiDB-lite"/>
    </source>
</evidence>
<protein>
    <recommendedName>
        <fullName evidence="2">DeoxyPurine in DNA protein A domain-containing protein</fullName>
    </recommendedName>
</protein>
<dbReference type="RefSeq" id="WP_020636235.1">
    <property type="nucleotide sequence ID" value="NZ_KB913032.1"/>
</dbReference>
<reference evidence="3 4" key="1">
    <citation type="submission" date="2017-07" db="EMBL/GenBank/DDBJ databases">
        <title>Amycolatopsis alba DSM 44262 Genome sequencing and assembly.</title>
        <authorList>
            <person name="Kaur N."/>
            <person name="Mayilraj S."/>
        </authorList>
    </citation>
    <scope>NUCLEOTIDE SEQUENCE [LARGE SCALE GENOMIC DNA]</scope>
    <source>
        <strain evidence="3 4">DSM 44262</strain>
    </source>
</reference>
<evidence type="ECO:0000313" key="3">
    <source>
        <dbReference type="EMBL" id="OXM47506.1"/>
    </source>
</evidence>
<name>A0A229RLH0_AMYAL</name>
<keyword evidence="4" id="KW-1185">Reference proteome</keyword>
<sequence length="273" mass="30987">MKFYLGAHQPIWLTRVPDVPLLVSHRRLGHRRTLPRAVTEWALDSGGFTELQLHGRWQINAKDYVRAVRRYADEIGMLSLAAAQDWMCEQHILQRTGLTVHGHQRRTVDNFIRLRELAPELPWLPTLQGWTPSDYQRCVDLYEQAGIALAAEPLVGIGSVCRRQSSADVEHIVRTFAARQLNLHGFGIKITGLTRYATALTSSDSMAWSRRGRYVPGCGPSHRTESNCLHFALDWYQKIQTAVNPAESTPQPGRPRSRRETTGEPARPLLDRP</sequence>
<proteinExistence type="predicted"/>
<evidence type="ECO:0000313" key="4">
    <source>
        <dbReference type="Proteomes" id="UP000215563"/>
    </source>
</evidence>
<organism evidence="3 4">
    <name type="scientific">Amycolatopsis alba DSM 44262</name>
    <dbReference type="NCBI Taxonomy" id="1125972"/>
    <lineage>
        <taxon>Bacteria</taxon>
        <taxon>Bacillati</taxon>
        <taxon>Actinomycetota</taxon>
        <taxon>Actinomycetes</taxon>
        <taxon>Pseudonocardiales</taxon>
        <taxon>Pseudonocardiaceae</taxon>
        <taxon>Amycolatopsis</taxon>
    </lineage>
</organism>
<accession>A0A229RLH0</accession>
<feature type="region of interest" description="Disordered" evidence="1">
    <location>
        <begin position="243"/>
        <end position="273"/>
    </location>
</feature>
<comment type="caution">
    <text evidence="3">The sequence shown here is derived from an EMBL/GenBank/DDBJ whole genome shotgun (WGS) entry which is preliminary data.</text>
</comment>
<dbReference type="InterPro" id="IPR055645">
    <property type="entry name" value="DpdA"/>
</dbReference>
<evidence type="ECO:0000259" key="2">
    <source>
        <dbReference type="Pfam" id="PF23859"/>
    </source>
</evidence>